<organism evidence="1 2">
    <name type="scientific">Arenibacter antarcticus</name>
    <dbReference type="NCBI Taxonomy" id="2040469"/>
    <lineage>
        <taxon>Bacteria</taxon>
        <taxon>Pseudomonadati</taxon>
        <taxon>Bacteroidota</taxon>
        <taxon>Flavobacteriia</taxon>
        <taxon>Flavobacteriales</taxon>
        <taxon>Flavobacteriaceae</taxon>
        <taxon>Arenibacter</taxon>
    </lineage>
</organism>
<dbReference type="PROSITE" id="PS51257">
    <property type="entry name" value="PROKAR_LIPOPROTEIN"/>
    <property type="match status" value="1"/>
</dbReference>
<evidence type="ECO:0008006" key="3">
    <source>
        <dbReference type="Google" id="ProtNLM"/>
    </source>
</evidence>
<name>A0ABW5VIV4_9FLAO</name>
<accession>A0ABW5VIV4</accession>
<dbReference type="RefSeq" id="WP_251805747.1">
    <property type="nucleotide sequence ID" value="NZ_CP166679.1"/>
</dbReference>
<dbReference type="EMBL" id="JBHUOK010000030">
    <property type="protein sequence ID" value="MFD2790235.1"/>
    <property type="molecule type" value="Genomic_DNA"/>
</dbReference>
<proteinExistence type="predicted"/>
<protein>
    <recommendedName>
        <fullName evidence="3">Lipoprotein</fullName>
    </recommendedName>
</protein>
<sequence length="292" mass="32838">MKNHYFPDQILNRVKGSFTLLLCIAFLGGCAVNKRSNAINGEEVEIQLLEQEDDSEGILTSILGLVIPQVINWGVSGATTLIDKQAEKYTADYSASISRSDFYVSGVRKNELLQKYKGFEVIRKADIVATNGGSLRSQVSSNFVFHFDLNPEKTFMSLNPKKIVVHYAKAKLNEKDHNLDVLVAISISSTWVDAGKTFNKKEIASLEFRFSDIVINQNYDENSDLIKSQLNNWFPLPPISVDNENNVEDHGYFDIDIKVIETDDFGKRLEKYSTTLKSNSDLINAVLNKLVD</sequence>
<comment type="caution">
    <text evidence="1">The sequence shown here is derived from an EMBL/GenBank/DDBJ whole genome shotgun (WGS) entry which is preliminary data.</text>
</comment>
<evidence type="ECO:0000313" key="2">
    <source>
        <dbReference type="Proteomes" id="UP001597532"/>
    </source>
</evidence>
<reference evidence="2" key="1">
    <citation type="journal article" date="2019" name="Int. J. Syst. Evol. Microbiol.">
        <title>The Global Catalogue of Microorganisms (GCM) 10K type strain sequencing project: providing services to taxonomists for standard genome sequencing and annotation.</title>
        <authorList>
            <consortium name="The Broad Institute Genomics Platform"/>
            <consortium name="The Broad Institute Genome Sequencing Center for Infectious Disease"/>
            <person name="Wu L."/>
            <person name="Ma J."/>
        </authorList>
    </citation>
    <scope>NUCLEOTIDE SEQUENCE [LARGE SCALE GENOMIC DNA]</scope>
    <source>
        <strain evidence="2">KCTC 52924</strain>
    </source>
</reference>
<dbReference type="Proteomes" id="UP001597532">
    <property type="component" value="Unassembled WGS sequence"/>
</dbReference>
<evidence type="ECO:0000313" key="1">
    <source>
        <dbReference type="EMBL" id="MFD2790235.1"/>
    </source>
</evidence>
<keyword evidence="2" id="KW-1185">Reference proteome</keyword>
<gene>
    <name evidence="1" type="ORF">ACFS1K_10705</name>
</gene>